<dbReference type="RefSeq" id="WP_003092447.1">
    <property type="nucleotide sequence ID" value="NC_008463.1"/>
</dbReference>
<accession>A0A0H2ZDK0</accession>
<proteinExistence type="predicted"/>
<dbReference type="KEGG" id="pau:PA14_16890"/>
<evidence type="ECO:0000259" key="3">
    <source>
        <dbReference type="Pfam" id="PF09822"/>
    </source>
</evidence>
<evidence type="ECO:0000313" key="5">
    <source>
        <dbReference type="EMBL" id="ABJ12903.1"/>
    </source>
</evidence>
<dbReference type="HOGENOM" id="CLU_029700_0_0_6"/>
<dbReference type="Proteomes" id="UP000000653">
    <property type="component" value="Chromosome"/>
</dbReference>
<keyword evidence="2" id="KW-0812">Transmembrane</keyword>
<dbReference type="BioCyc" id="PAER208963:G1G74-1391-MONOMER"/>
<organism evidence="5 6">
    <name type="scientific">Pseudomonas aeruginosa (strain UCBPP-PA14)</name>
    <dbReference type="NCBI Taxonomy" id="208963"/>
    <lineage>
        <taxon>Bacteria</taxon>
        <taxon>Pseudomonadati</taxon>
        <taxon>Pseudomonadota</taxon>
        <taxon>Gammaproteobacteria</taxon>
        <taxon>Pseudomonadales</taxon>
        <taxon>Pseudomonadaceae</taxon>
        <taxon>Pseudomonas</taxon>
    </lineage>
</organism>
<evidence type="ECO:0000259" key="4">
    <source>
        <dbReference type="Pfam" id="PF23357"/>
    </source>
</evidence>
<feature type="coiled-coil region" evidence="1">
    <location>
        <begin position="499"/>
        <end position="534"/>
    </location>
</feature>
<feature type="domain" description="ABC-type uncharacterised transport system" evidence="3">
    <location>
        <begin position="175"/>
        <end position="473"/>
    </location>
</feature>
<dbReference type="EMBL" id="CP000438">
    <property type="protein sequence ID" value="ABJ12903.1"/>
    <property type="molecule type" value="Genomic_DNA"/>
</dbReference>
<keyword evidence="2" id="KW-1133">Transmembrane helix</keyword>
<dbReference type="Pfam" id="PF09822">
    <property type="entry name" value="ABC_transp_aux"/>
    <property type="match status" value="1"/>
</dbReference>
<reference evidence="5 6" key="1">
    <citation type="journal article" date="2006" name="Genome Biol.">
        <title>Genomic analysis reveals that Pseudomonas aeruginosa virulence is combinatorial.</title>
        <authorList>
            <person name="Lee D.G."/>
            <person name="Urbach J.M."/>
            <person name="Wu G."/>
            <person name="Liberati N.T."/>
            <person name="Feinbaum R.L."/>
            <person name="Miyata S."/>
            <person name="Diggins L.T."/>
            <person name="He J."/>
            <person name="Saucier M."/>
            <person name="Deziel E."/>
            <person name="Friedman L."/>
            <person name="Li L."/>
            <person name="Grills G."/>
            <person name="Montgomery K."/>
            <person name="Kucherlapati R."/>
            <person name="Rahme L.G."/>
            <person name="Ausubel F.M."/>
        </authorList>
    </citation>
    <scope>NUCLEOTIDE SEQUENCE [LARGE SCALE GENOMIC DNA]</scope>
    <source>
        <strain evidence="5 6">UCBPP-PA14</strain>
    </source>
</reference>
<gene>
    <name evidence="5" type="ordered locus">PA14_16890</name>
</gene>
<name>A0A0H2ZDK0_PSEAB</name>
<evidence type="ECO:0000256" key="2">
    <source>
        <dbReference type="SAM" id="Phobius"/>
    </source>
</evidence>
<dbReference type="InterPro" id="IPR055396">
    <property type="entry name" value="DUF7088"/>
</dbReference>
<dbReference type="Pfam" id="PF23357">
    <property type="entry name" value="DUF7088"/>
    <property type="match status" value="1"/>
</dbReference>
<keyword evidence="2" id="KW-0472">Membrane</keyword>
<dbReference type="AlphaFoldDB" id="A0A0H2ZDK0"/>
<protein>
    <submittedName>
        <fullName evidence="5">Putative auxiliary component of ABC transporter</fullName>
    </submittedName>
</protein>
<keyword evidence="1" id="KW-0175">Coiled coil</keyword>
<sequence length="615" mass="68307">MKRVLSSGAGLLLIALAFLAFNMVSGLLFSGARLDLTEQKLYTISPGTKRILAGLDEPINLYFFYSDSGARELVPLRNYARRVEELLRAYEREANGRIRLQVIDPEPFSENEDKATEFGLQGIPLQQGGDNLYFGLAGSNALDGVQVIPFFPLDQEEFLEYDISRLVQTLAQPQRPVVGLMSSLPLNGGFDMASRQPTSPWMVMEEIRQQFDLRSLKSDATEIPPEVSVLLLVHPKQLPEQTLYAIDQFVLRGGKLLAFVDPFSEADSGSDFAATLDGDKSSDLAPLFEAWGLRLLPGKVLGDGAYAMSISLGRDQRPARHPAWLSLPREALDQDDIATAGLESLTLATPGILERLPGASTSFTPLLQSSAQAMPFDASRFGLLRDPGDLMRELRPSGRRHTLAARIQGPAKSAFAEGIEGHREGLKEARNINVIVVADTDLLSDRMWVQVQDFFGQRVPQPWADNGALVVNALDNLSGTDALISVRSRGRFSRPFVVVERLQREAETSFRQKEEQLKQRLADTEQQLAALQQGADPEKAVELTPEQQATVRQYMQEKLRIRKELREVQYQLNADIDALGRTLKLVNIALVPSLLTVGVLLGWLWRRRRMARGGH</sequence>
<evidence type="ECO:0000256" key="1">
    <source>
        <dbReference type="SAM" id="Coils"/>
    </source>
</evidence>
<feature type="transmembrane region" description="Helical" evidence="2">
    <location>
        <begin position="585"/>
        <end position="605"/>
    </location>
</feature>
<evidence type="ECO:0000313" key="6">
    <source>
        <dbReference type="Proteomes" id="UP000000653"/>
    </source>
</evidence>
<dbReference type="SMR" id="A0A0H2ZDK0"/>
<feature type="domain" description="DUF7088" evidence="4">
    <location>
        <begin position="38"/>
        <end position="138"/>
    </location>
</feature>
<dbReference type="InterPro" id="IPR019196">
    <property type="entry name" value="ABC_transp_unknown"/>
</dbReference>